<evidence type="ECO:0000256" key="5">
    <source>
        <dbReference type="ARBA" id="ARBA00023136"/>
    </source>
</evidence>
<protein>
    <recommendedName>
        <fullName evidence="7">Fatty acid hydroxylase domain-containing protein</fullName>
    </recommendedName>
</protein>
<dbReference type="EMBL" id="JARBHA010000015">
    <property type="protein sequence ID" value="KAJ9680388.1"/>
    <property type="molecule type" value="Genomic_DNA"/>
</dbReference>
<evidence type="ECO:0000256" key="3">
    <source>
        <dbReference type="ARBA" id="ARBA00022692"/>
    </source>
</evidence>
<evidence type="ECO:0000259" key="7">
    <source>
        <dbReference type="Pfam" id="PF04116"/>
    </source>
</evidence>
<keyword evidence="9" id="KW-1185">Reference proteome</keyword>
<feature type="domain" description="Fatty acid hydroxylase" evidence="7">
    <location>
        <begin position="124"/>
        <end position="256"/>
    </location>
</feature>
<keyword evidence="4 6" id="KW-1133">Transmembrane helix</keyword>
<comment type="similarity">
    <text evidence="2">Belongs to the sterol desaturase family.</text>
</comment>
<keyword evidence="5 6" id="KW-0472">Membrane</keyword>
<dbReference type="InterPro" id="IPR050307">
    <property type="entry name" value="Sterol_Desaturase_Related"/>
</dbReference>
<dbReference type="InterPro" id="IPR006694">
    <property type="entry name" value="Fatty_acid_hydroxylase"/>
</dbReference>
<dbReference type="Proteomes" id="UP001168098">
    <property type="component" value="Unassembled WGS sequence"/>
</dbReference>
<dbReference type="GO" id="GO:0008610">
    <property type="term" value="P:lipid biosynthetic process"/>
    <property type="evidence" value="ECO:0007669"/>
    <property type="project" value="InterPro"/>
</dbReference>
<dbReference type="Pfam" id="PF04116">
    <property type="entry name" value="FA_hydroxylase"/>
    <property type="match status" value="1"/>
</dbReference>
<reference evidence="8 9" key="1">
    <citation type="journal article" date="2023" name="BMC Biotechnol.">
        <title>Vitis rotundifolia cv Carlos genome sequencing.</title>
        <authorList>
            <person name="Huff M."/>
            <person name="Hulse-Kemp A."/>
            <person name="Scheffler B."/>
            <person name="Youngblood R."/>
            <person name="Simpson S."/>
            <person name="Babiker E."/>
            <person name="Staton M."/>
        </authorList>
    </citation>
    <scope>NUCLEOTIDE SEQUENCE [LARGE SCALE GENOMIC DNA]</scope>
    <source>
        <tissue evidence="8">Leaf</tissue>
    </source>
</reference>
<sequence length="498" mass="58415">MASKPGILTHWPWKSLGSFKYVILAPWVVHSIYSLIIKDGKERDPVYVLFFPFLLWRTLHNQIWISLSRYRTAKGNNRIVDKSIEFKQVDRESNWSVRNSLSHITACMNIHIFLTDGVLLTILLHMGPVEFLNYWLHRALHHHYLYSRYHSHHHSSVVAEPITSVIHPFAEHLAYFLLFSIPLLAGVFMGKSSIAATFGYISYIDFMNNMGHCNFELIPKMLFSISPLLSTLCIPPRKYHSLHHTQFRTNYSYGTMDKSSDVLYEKSLITPEELPHVVHFTHLVTPQSIYHLRLGFASLASKPYTSKWYVWTIIYIKKSIKSRIENLINVMEGFEPRTLHLFIILLTYTYYITLKLLYIIKIIICGIPKINFLILIYIQIHIKNYRNYYGHKFQNHMSFESPKGTHCLNPMRYHGAYIENTCRYQSPSMVTQSIGIYNHFRHHIFKIVHCKGIGYCLNAISLHRCPRTLILRRTTLSLKSNKPFLEFCIMYLTKCSSM</sequence>
<proteinExistence type="inferred from homology"/>
<evidence type="ECO:0000256" key="6">
    <source>
        <dbReference type="SAM" id="Phobius"/>
    </source>
</evidence>
<evidence type="ECO:0000256" key="4">
    <source>
        <dbReference type="ARBA" id="ARBA00022989"/>
    </source>
</evidence>
<dbReference type="GO" id="GO:0016020">
    <property type="term" value="C:membrane"/>
    <property type="evidence" value="ECO:0007669"/>
    <property type="project" value="UniProtKB-SubCell"/>
</dbReference>
<dbReference type="GO" id="GO:0005506">
    <property type="term" value="F:iron ion binding"/>
    <property type="evidence" value="ECO:0007669"/>
    <property type="project" value="InterPro"/>
</dbReference>
<keyword evidence="3 6" id="KW-0812">Transmembrane</keyword>
<evidence type="ECO:0000256" key="1">
    <source>
        <dbReference type="ARBA" id="ARBA00004370"/>
    </source>
</evidence>
<name>A0AA38Z107_VITRO</name>
<dbReference type="AlphaFoldDB" id="A0AA38Z107"/>
<organism evidence="8 9">
    <name type="scientific">Vitis rotundifolia</name>
    <name type="common">Muscadine grape</name>
    <dbReference type="NCBI Taxonomy" id="103349"/>
    <lineage>
        <taxon>Eukaryota</taxon>
        <taxon>Viridiplantae</taxon>
        <taxon>Streptophyta</taxon>
        <taxon>Embryophyta</taxon>
        <taxon>Tracheophyta</taxon>
        <taxon>Spermatophyta</taxon>
        <taxon>Magnoliopsida</taxon>
        <taxon>eudicotyledons</taxon>
        <taxon>Gunneridae</taxon>
        <taxon>Pentapetalae</taxon>
        <taxon>rosids</taxon>
        <taxon>Vitales</taxon>
        <taxon>Vitaceae</taxon>
        <taxon>Viteae</taxon>
        <taxon>Vitis</taxon>
    </lineage>
</organism>
<feature type="transmembrane region" description="Helical" evidence="6">
    <location>
        <begin position="334"/>
        <end position="352"/>
    </location>
</feature>
<feature type="transmembrane region" description="Helical" evidence="6">
    <location>
        <begin position="173"/>
        <end position="201"/>
    </location>
</feature>
<evidence type="ECO:0000256" key="2">
    <source>
        <dbReference type="ARBA" id="ARBA00009324"/>
    </source>
</evidence>
<accession>A0AA38Z107</accession>
<dbReference type="PANTHER" id="PTHR11863">
    <property type="entry name" value="STEROL DESATURASE"/>
    <property type="match status" value="1"/>
</dbReference>
<feature type="transmembrane region" description="Helical" evidence="6">
    <location>
        <begin position="21"/>
        <end position="37"/>
    </location>
</feature>
<feature type="transmembrane region" description="Helical" evidence="6">
    <location>
        <begin position="106"/>
        <end position="126"/>
    </location>
</feature>
<gene>
    <name evidence="8" type="ORF">PVL29_019652</name>
</gene>
<dbReference type="GO" id="GO:0016491">
    <property type="term" value="F:oxidoreductase activity"/>
    <property type="evidence" value="ECO:0007669"/>
    <property type="project" value="InterPro"/>
</dbReference>
<evidence type="ECO:0000313" key="9">
    <source>
        <dbReference type="Proteomes" id="UP001168098"/>
    </source>
</evidence>
<evidence type="ECO:0000313" key="8">
    <source>
        <dbReference type="EMBL" id="KAJ9680388.1"/>
    </source>
</evidence>
<comment type="caution">
    <text evidence="8">The sequence shown here is derived from an EMBL/GenBank/DDBJ whole genome shotgun (WGS) entry which is preliminary data.</text>
</comment>
<feature type="transmembrane region" description="Helical" evidence="6">
    <location>
        <begin position="358"/>
        <end position="378"/>
    </location>
</feature>
<comment type="subcellular location">
    <subcellularLocation>
        <location evidence="1">Membrane</location>
    </subcellularLocation>
</comment>